<protein>
    <recommendedName>
        <fullName evidence="3">PilZ domain-containing protein</fullName>
    </recommendedName>
</protein>
<name>A0ABT3G8S3_9BACT</name>
<keyword evidence="2" id="KW-1185">Reference proteome</keyword>
<dbReference type="Proteomes" id="UP001165653">
    <property type="component" value="Unassembled WGS sequence"/>
</dbReference>
<proteinExistence type="predicted"/>
<reference evidence="1" key="1">
    <citation type="submission" date="2022-10" db="EMBL/GenBank/DDBJ databases">
        <title>Luteolibacter sp. GHJ8, whole genome shotgun sequencing project.</title>
        <authorList>
            <person name="Zhao G."/>
            <person name="Shen L."/>
        </authorList>
    </citation>
    <scope>NUCLEOTIDE SEQUENCE</scope>
    <source>
        <strain evidence="1">GHJ8</strain>
    </source>
</reference>
<evidence type="ECO:0000313" key="1">
    <source>
        <dbReference type="EMBL" id="MCW1915901.1"/>
    </source>
</evidence>
<evidence type="ECO:0008006" key="3">
    <source>
        <dbReference type="Google" id="ProtNLM"/>
    </source>
</evidence>
<dbReference type="RefSeq" id="WP_264515463.1">
    <property type="nucleotide sequence ID" value="NZ_JAPDDR010000011.1"/>
</dbReference>
<comment type="caution">
    <text evidence="1">The sequence shown here is derived from an EMBL/GenBank/DDBJ whole genome shotgun (WGS) entry which is preliminary data.</text>
</comment>
<evidence type="ECO:0000313" key="2">
    <source>
        <dbReference type="Proteomes" id="UP001165653"/>
    </source>
</evidence>
<accession>A0ABT3G8S3</accession>
<dbReference type="EMBL" id="JAPDDR010000011">
    <property type="protein sequence ID" value="MCW1915901.1"/>
    <property type="molecule type" value="Genomic_DNA"/>
</dbReference>
<sequence length="123" mass="14003">MVLRALAHLAPRRLVGDRREVSCRRPTGWLHLTGRSLRLRPFTNYNGCLDVTLSPAGIYMLPWAIFRIGHKPILIPWSCVGPMEEGRFIVRYYSVPIEAGGKRMVLSIPGEGAEWIRRHRPAS</sequence>
<gene>
    <name evidence="1" type="ORF">OJ996_20100</name>
</gene>
<organism evidence="1 2">
    <name type="scientific">Luteolibacter rhizosphaerae</name>
    <dbReference type="NCBI Taxonomy" id="2989719"/>
    <lineage>
        <taxon>Bacteria</taxon>
        <taxon>Pseudomonadati</taxon>
        <taxon>Verrucomicrobiota</taxon>
        <taxon>Verrucomicrobiia</taxon>
        <taxon>Verrucomicrobiales</taxon>
        <taxon>Verrucomicrobiaceae</taxon>
        <taxon>Luteolibacter</taxon>
    </lineage>
</organism>